<keyword evidence="2" id="KW-1185">Reference proteome</keyword>
<name>A0ABR0NIG6_GOSAR</name>
<protein>
    <submittedName>
        <fullName evidence="1">Uncharacterized protein</fullName>
    </submittedName>
</protein>
<dbReference type="Proteomes" id="UP001358586">
    <property type="component" value="Chromosome 10"/>
</dbReference>
<gene>
    <name evidence="1" type="ORF">PVK06_035631</name>
</gene>
<comment type="caution">
    <text evidence="1">The sequence shown here is derived from an EMBL/GenBank/DDBJ whole genome shotgun (WGS) entry which is preliminary data.</text>
</comment>
<proteinExistence type="predicted"/>
<dbReference type="EMBL" id="JARKNE010000010">
    <property type="protein sequence ID" value="KAK5794406.1"/>
    <property type="molecule type" value="Genomic_DNA"/>
</dbReference>
<evidence type="ECO:0000313" key="2">
    <source>
        <dbReference type="Proteomes" id="UP001358586"/>
    </source>
</evidence>
<sequence length="112" mass="12896">MEVEAHLLARERFSRKRDAWWVEEAPTTIQELVALERQTRHHPNLGSRGSKKLEEIDIKVVCKIKSASKEFINSKEALGDKNKAWDQKERMVGVGIVVKNEQGLWDGEKILC</sequence>
<reference evidence="1 2" key="1">
    <citation type="submission" date="2023-03" db="EMBL/GenBank/DDBJ databases">
        <title>WGS of Gossypium arboreum.</title>
        <authorList>
            <person name="Yu D."/>
        </authorList>
    </citation>
    <scope>NUCLEOTIDE SEQUENCE [LARGE SCALE GENOMIC DNA]</scope>
    <source>
        <tissue evidence="1">Leaf</tissue>
    </source>
</reference>
<accession>A0ABR0NIG6</accession>
<organism evidence="1 2">
    <name type="scientific">Gossypium arboreum</name>
    <name type="common">Tree cotton</name>
    <name type="synonym">Gossypium nanking</name>
    <dbReference type="NCBI Taxonomy" id="29729"/>
    <lineage>
        <taxon>Eukaryota</taxon>
        <taxon>Viridiplantae</taxon>
        <taxon>Streptophyta</taxon>
        <taxon>Embryophyta</taxon>
        <taxon>Tracheophyta</taxon>
        <taxon>Spermatophyta</taxon>
        <taxon>Magnoliopsida</taxon>
        <taxon>eudicotyledons</taxon>
        <taxon>Gunneridae</taxon>
        <taxon>Pentapetalae</taxon>
        <taxon>rosids</taxon>
        <taxon>malvids</taxon>
        <taxon>Malvales</taxon>
        <taxon>Malvaceae</taxon>
        <taxon>Malvoideae</taxon>
        <taxon>Gossypium</taxon>
    </lineage>
</organism>
<evidence type="ECO:0000313" key="1">
    <source>
        <dbReference type="EMBL" id="KAK5794406.1"/>
    </source>
</evidence>